<evidence type="ECO:0000256" key="11">
    <source>
        <dbReference type="ARBA" id="ARBA00022840"/>
    </source>
</evidence>
<organism evidence="19 20">
    <name type="scientific">Sorghum bicolor</name>
    <name type="common">Sorghum</name>
    <name type="synonym">Sorghum vulgare</name>
    <dbReference type="NCBI Taxonomy" id="4558"/>
    <lineage>
        <taxon>Eukaryota</taxon>
        <taxon>Viridiplantae</taxon>
        <taxon>Streptophyta</taxon>
        <taxon>Embryophyta</taxon>
        <taxon>Tracheophyta</taxon>
        <taxon>Spermatophyta</taxon>
        <taxon>Magnoliopsida</taxon>
        <taxon>Liliopsida</taxon>
        <taxon>Poales</taxon>
        <taxon>Poaceae</taxon>
        <taxon>PACMAD clade</taxon>
        <taxon>Panicoideae</taxon>
        <taxon>Andropogonodae</taxon>
        <taxon>Andropogoneae</taxon>
        <taxon>Sorghinae</taxon>
        <taxon>Sorghum</taxon>
    </lineage>
</organism>
<dbReference type="InterPro" id="IPR011009">
    <property type="entry name" value="Kinase-like_dom_sf"/>
</dbReference>
<dbReference type="InterPro" id="IPR000719">
    <property type="entry name" value="Prot_kinase_dom"/>
</dbReference>
<keyword evidence="4" id="KW-0433">Leucine-rich repeat</keyword>
<keyword evidence="10" id="KW-0418">Kinase</keyword>
<evidence type="ECO:0000256" key="2">
    <source>
        <dbReference type="ARBA" id="ARBA00022527"/>
    </source>
</evidence>
<dbReference type="InterPro" id="IPR017441">
    <property type="entry name" value="Protein_kinase_ATP_BS"/>
</dbReference>
<accession>A0A921RSS0</accession>
<dbReference type="AlphaFoldDB" id="A0A921RSS0"/>
<evidence type="ECO:0000256" key="14">
    <source>
        <dbReference type="ARBA" id="ARBA00023170"/>
    </source>
</evidence>
<evidence type="ECO:0000256" key="15">
    <source>
        <dbReference type="PROSITE-ProRule" id="PRU10141"/>
    </source>
</evidence>
<dbReference type="EMBL" id="CM027681">
    <property type="protein sequence ID" value="KAG0545416.1"/>
    <property type="molecule type" value="Genomic_DNA"/>
</dbReference>
<evidence type="ECO:0000256" key="17">
    <source>
        <dbReference type="SAM" id="SignalP"/>
    </source>
</evidence>
<feature type="domain" description="Protein kinase" evidence="18">
    <location>
        <begin position="245"/>
        <end position="522"/>
    </location>
</feature>
<dbReference type="SMART" id="SM00220">
    <property type="entry name" value="S_TKc"/>
    <property type="match status" value="1"/>
</dbReference>
<dbReference type="Proteomes" id="UP000807115">
    <property type="component" value="Chromosome 2"/>
</dbReference>
<feature type="transmembrane region" description="Helical" evidence="16">
    <location>
        <begin position="176"/>
        <end position="200"/>
    </location>
</feature>
<dbReference type="InterPro" id="IPR001611">
    <property type="entry name" value="Leu-rich_rpt"/>
</dbReference>
<dbReference type="SUPFAM" id="SSF56112">
    <property type="entry name" value="Protein kinase-like (PK-like)"/>
    <property type="match status" value="1"/>
</dbReference>
<dbReference type="Gramene" id="EER97395">
    <property type="protein sequence ID" value="EER97395"/>
    <property type="gene ID" value="SORBI_3002G343100"/>
</dbReference>
<keyword evidence="2" id="KW-0723">Serine/threonine-protein kinase</keyword>
<evidence type="ECO:0000256" key="16">
    <source>
        <dbReference type="SAM" id="Phobius"/>
    </source>
</evidence>
<proteinExistence type="predicted"/>
<dbReference type="GO" id="GO:0005886">
    <property type="term" value="C:plasma membrane"/>
    <property type="evidence" value="ECO:0007669"/>
    <property type="project" value="UniProtKB-SubCell"/>
</dbReference>
<evidence type="ECO:0000313" key="20">
    <source>
        <dbReference type="Proteomes" id="UP000807115"/>
    </source>
</evidence>
<dbReference type="CDD" id="cd14066">
    <property type="entry name" value="STKc_IRAK"/>
    <property type="match status" value="1"/>
</dbReference>
<dbReference type="PANTHER" id="PTHR45631">
    <property type="entry name" value="OS07G0107800 PROTEIN-RELATED"/>
    <property type="match status" value="1"/>
</dbReference>
<gene>
    <name evidence="19" type="ORF">BDA96_02G359600</name>
</gene>
<dbReference type="KEGG" id="sbi:8056355"/>
<dbReference type="GO" id="GO:0005524">
    <property type="term" value="F:ATP binding"/>
    <property type="evidence" value="ECO:0007669"/>
    <property type="project" value="UniProtKB-UniRule"/>
</dbReference>
<evidence type="ECO:0000313" key="19">
    <source>
        <dbReference type="EMBL" id="KAG0545416.1"/>
    </source>
</evidence>
<name>A0A921RSS0_SORBI</name>
<dbReference type="Gene3D" id="1.10.510.10">
    <property type="entry name" value="Transferase(Phosphotransferase) domain 1"/>
    <property type="match status" value="1"/>
</dbReference>
<dbReference type="InterPro" id="IPR008271">
    <property type="entry name" value="Ser/Thr_kinase_AS"/>
</dbReference>
<dbReference type="FunFam" id="3.30.200.20:FF:000495">
    <property type="entry name" value="Nodulation receptor kinase"/>
    <property type="match status" value="1"/>
</dbReference>
<comment type="caution">
    <text evidence="19">The sequence shown here is derived from an EMBL/GenBank/DDBJ whole genome shotgun (WGS) entry which is preliminary data.</text>
</comment>
<evidence type="ECO:0000256" key="1">
    <source>
        <dbReference type="ARBA" id="ARBA00004162"/>
    </source>
</evidence>
<comment type="subcellular location">
    <subcellularLocation>
        <location evidence="1">Cell membrane</location>
        <topology evidence="1">Single-pass membrane protein</topology>
    </subcellularLocation>
</comment>
<evidence type="ECO:0000256" key="7">
    <source>
        <dbReference type="ARBA" id="ARBA00022729"/>
    </source>
</evidence>
<dbReference type="FunFam" id="1.10.510.10:FF:000146">
    <property type="entry name" value="LRR receptor-like serine/threonine-protein kinase IOS1"/>
    <property type="match status" value="1"/>
</dbReference>
<evidence type="ECO:0000259" key="18">
    <source>
        <dbReference type="PROSITE" id="PS50011"/>
    </source>
</evidence>
<evidence type="ECO:0000256" key="8">
    <source>
        <dbReference type="ARBA" id="ARBA00022737"/>
    </source>
</evidence>
<evidence type="ECO:0000256" key="3">
    <source>
        <dbReference type="ARBA" id="ARBA00022553"/>
    </source>
</evidence>
<dbReference type="Pfam" id="PF00560">
    <property type="entry name" value="LRR_1"/>
    <property type="match status" value="1"/>
</dbReference>
<keyword evidence="8" id="KW-0677">Repeat</keyword>
<evidence type="ECO:0000256" key="6">
    <source>
        <dbReference type="ARBA" id="ARBA00022692"/>
    </source>
</evidence>
<keyword evidence="12 16" id="KW-1133">Transmembrane helix</keyword>
<feature type="chain" id="PRO_5037272554" description="Protein kinase domain-containing protein" evidence="17">
    <location>
        <begin position="19"/>
        <end position="576"/>
    </location>
</feature>
<protein>
    <recommendedName>
        <fullName evidence="18">Protein kinase domain-containing protein</fullName>
    </recommendedName>
</protein>
<keyword evidence="3" id="KW-0597">Phosphoprotein</keyword>
<feature type="signal peptide" evidence="17">
    <location>
        <begin position="1"/>
        <end position="18"/>
    </location>
</feature>
<keyword evidence="9 15" id="KW-0547">Nucleotide-binding</keyword>
<dbReference type="Pfam" id="PF07714">
    <property type="entry name" value="PK_Tyr_Ser-Thr"/>
    <property type="match status" value="1"/>
</dbReference>
<dbReference type="PROSITE" id="PS00107">
    <property type="entry name" value="PROTEIN_KINASE_ATP"/>
    <property type="match status" value="1"/>
</dbReference>
<dbReference type="Gene3D" id="3.80.10.10">
    <property type="entry name" value="Ribonuclease Inhibitor"/>
    <property type="match status" value="1"/>
</dbReference>
<evidence type="ECO:0000256" key="5">
    <source>
        <dbReference type="ARBA" id="ARBA00022679"/>
    </source>
</evidence>
<reference evidence="19" key="2">
    <citation type="submission" date="2020-10" db="EMBL/GenBank/DDBJ databases">
        <authorList>
            <person name="Cooper E.A."/>
            <person name="Brenton Z.W."/>
            <person name="Flinn B.S."/>
            <person name="Jenkins J."/>
            <person name="Shu S."/>
            <person name="Flowers D."/>
            <person name="Luo F."/>
            <person name="Wang Y."/>
            <person name="Xia P."/>
            <person name="Barry K."/>
            <person name="Daum C."/>
            <person name="Lipzen A."/>
            <person name="Yoshinaga Y."/>
            <person name="Schmutz J."/>
            <person name="Saski C."/>
            <person name="Vermerris W."/>
            <person name="Kresovich S."/>
        </authorList>
    </citation>
    <scope>NUCLEOTIDE SEQUENCE</scope>
</reference>
<evidence type="ECO:0000256" key="13">
    <source>
        <dbReference type="ARBA" id="ARBA00023136"/>
    </source>
</evidence>
<dbReference type="PROSITE" id="PS50011">
    <property type="entry name" value="PROTEIN_KINASE_DOM"/>
    <property type="match status" value="1"/>
</dbReference>
<dbReference type="FunFam" id="3.80.10.10:FF:000129">
    <property type="entry name" value="Leucine-rich repeat receptor-like kinase"/>
    <property type="match status" value="1"/>
</dbReference>
<evidence type="ECO:0000256" key="4">
    <source>
        <dbReference type="ARBA" id="ARBA00022614"/>
    </source>
</evidence>
<keyword evidence="13 16" id="KW-0472">Membrane</keyword>
<keyword evidence="14" id="KW-0675">Receptor</keyword>
<dbReference type="GO" id="GO:0004674">
    <property type="term" value="F:protein serine/threonine kinase activity"/>
    <property type="evidence" value="ECO:0007669"/>
    <property type="project" value="UniProtKB-KW"/>
</dbReference>
<dbReference type="InterPro" id="IPR001245">
    <property type="entry name" value="Ser-Thr/Tyr_kinase_cat_dom"/>
</dbReference>
<dbReference type="Gene3D" id="3.30.200.20">
    <property type="entry name" value="Phosphorylase Kinase, domain 1"/>
    <property type="match status" value="1"/>
</dbReference>
<dbReference type="PROSITE" id="PS00108">
    <property type="entry name" value="PROTEIN_KINASE_ST"/>
    <property type="match status" value="1"/>
</dbReference>
<dbReference type="PANTHER" id="PTHR45631:SF27">
    <property type="entry name" value="PROTEIN KINASE DOMAIN-CONTAINING PROTEIN"/>
    <property type="match status" value="1"/>
</dbReference>
<keyword evidence="7 17" id="KW-0732">Signal</keyword>
<keyword evidence="11 15" id="KW-0067">ATP-binding</keyword>
<evidence type="ECO:0000256" key="10">
    <source>
        <dbReference type="ARBA" id="ARBA00022777"/>
    </source>
</evidence>
<evidence type="ECO:0000256" key="12">
    <source>
        <dbReference type="ARBA" id="ARBA00022989"/>
    </source>
</evidence>
<dbReference type="SUPFAM" id="SSF52058">
    <property type="entry name" value="L domain-like"/>
    <property type="match status" value="1"/>
</dbReference>
<reference evidence="19" key="1">
    <citation type="journal article" date="2019" name="BMC Genomics">
        <title>A new reference genome for Sorghum bicolor reveals high levels of sequence similarity between sweet and grain genotypes: implications for the genetics of sugar metabolism.</title>
        <authorList>
            <person name="Cooper E.A."/>
            <person name="Brenton Z.W."/>
            <person name="Flinn B.S."/>
            <person name="Jenkins J."/>
            <person name="Shu S."/>
            <person name="Flowers D."/>
            <person name="Luo F."/>
            <person name="Wang Y."/>
            <person name="Xia P."/>
            <person name="Barry K."/>
            <person name="Daum C."/>
            <person name="Lipzen A."/>
            <person name="Yoshinaga Y."/>
            <person name="Schmutz J."/>
            <person name="Saski C."/>
            <person name="Vermerris W."/>
            <person name="Kresovich S."/>
        </authorList>
    </citation>
    <scope>NUCLEOTIDE SEQUENCE</scope>
</reference>
<keyword evidence="5" id="KW-0808">Transferase</keyword>
<evidence type="ECO:0000256" key="9">
    <source>
        <dbReference type="ARBA" id="ARBA00022741"/>
    </source>
</evidence>
<keyword evidence="6 16" id="KW-0812">Transmembrane</keyword>
<sequence length="576" mass="63361">MAARSLLLYALLLALATAAPSHGLTQADVAKRLKEELSQRNRGHEMLESWNGDPCSPSTWEGFSCEPKDGGQVVVKLNFSSKNLQGPIPAAIGNLTELNEIYLQYNNFTGFIPASFSALGHLQKLSVICNPLLSYKQPDGFSSGVNFSHGGCATQEYYSSPAEEYQSPPAVASQRVFVIGGVAGGSLACTVALGSFFVCFNKRERRSPKKDCSSTTNPVFQECSVDTTNPAVQQFSFKSIQTATGSFKTLIGEGGFGSVYRGALANGQEVAVKVRSTSSTQGTREFNNELRLLSAVWHENLVPLIGYCCEKDQQILVYPFMSNGSLQDRLYGEASKRKVLDWPTRLSVCIGAARGLVYLHNFAGRCVIHRDIKSSNILLDHSMCGKVADFGFSKYAPQEGDSNPSMEVRGTAGYLDPEYYSTQVLSTRSDVFSFGVVLLEIVTGREPLDVKRPRAEWSLVEWAKPYITEYKIEEMVDPGIKGQYCSEAMWRVLEVASVCTEPFSTFRPTMEDVLRELEDALIIENNASEYMRSIESTGTLGSNRYQSIDRKMFASGSARIDSTKGHLQTMPPSLPR</sequence>
<dbReference type="InterPro" id="IPR032675">
    <property type="entry name" value="LRR_dom_sf"/>
</dbReference>
<feature type="binding site" evidence="15">
    <location>
        <position position="273"/>
    </location>
    <ligand>
        <name>ATP</name>
        <dbReference type="ChEBI" id="CHEBI:30616"/>
    </ligand>
</feature>
<dbReference type="OrthoDB" id="4062651at2759"/>